<dbReference type="NCBIfam" id="NF003501">
    <property type="entry name" value="PRK05170.1-5"/>
    <property type="match status" value="1"/>
</dbReference>
<comment type="similarity">
    <text evidence="1">Belongs to the UPF0260 family.</text>
</comment>
<dbReference type="PIRSF" id="PIRSF006173">
    <property type="entry name" value="UCP006173"/>
    <property type="match status" value="1"/>
</dbReference>
<dbReference type="PANTHER" id="PTHR37421">
    <property type="entry name" value="UPF0260 PROTEIN YCGN"/>
    <property type="match status" value="1"/>
</dbReference>
<dbReference type="PANTHER" id="PTHR37421:SF1">
    <property type="entry name" value="UPF0260 PROTEIN YCGN"/>
    <property type="match status" value="1"/>
</dbReference>
<dbReference type="AlphaFoldDB" id="A0A4Q8D022"/>
<dbReference type="NCBIfam" id="NF003507">
    <property type="entry name" value="PRK05170.2-5"/>
    <property type="match status" value="1"/>
</dbReference>
<dbReference type="InterPro" id="IPR005358">
    <property type="entry name" value="Puta_zinc/iron-chelating_dom"/>
</dbReference>
<evidence type="ECO:0000256" key="1">
    <source>
        <dbReference type="HAMAP-Rule" id="MF_00676"/>
    </source>
</evidence>
<comment type="caution">
    <text evidence="2">The sequence shown here is derived from an EMBL/GenBank/DDBJ whole genome shotgun (WGS) entry which is preliminary data.</text>
</comment>
<organism evidence="2 3">
    <name type="scientific">Spiribacter vilamensis</name>
    <dbReference type="NCBI Taxonomy" id="531306"/>
    <lineage>
        <taxon>Bacteria</taxon>
        <taxon>Pseudomonadati</taxon>
        <taxon>Pseudomonadota</taxon>
        <taxon>Gammaproteobacteria</taxon>
        <taxon>Chromatiales</taxon>
        <taxon>Ectothiorhodospiraceae</taxon>
        <taxon>Spiribacter</taxon>
    </lineage>
</organism>
<evidence type="ECO:0000313" key="3">
    <source>
        <dbReference type="Proteomes" id="UP000292298"/>
    </source>
</evidence>
<dbReference type="Pfam" id="PF03692">
    <property type="entry name" value="CxxCxxCC"/>
    <property type="match status" value="1"/>
</dbReference>
<dbReference type="EMBL" id="SHLI01000001">
    <property type="protein sequence ID" value="RZU98557.1"/>
    <property type="molecule type" value="Genomic_DNA"/>
</dbReference>
<name>A0A4Q8D022_9GAMM</name>
<proteinExistence type="inferred from homology"/>
<dbReference type="InterPro" id="IPR008228">
    <property type="entry name" value="UCP006173"/>
</dbReference>
<evidence type="ECO:0000313" key="2">
    <source>
        <dbReference type="EMBL" id="RZU98557.1"/>
    </source>
</evidence>
<protein>
    <recommendedName>
        <fullName evidence="1">UPF0260 protein EV698_0806</fullName>
    </recommendedName>
</protein>
<gene>
    <name evidence="2" type="ORF">EV698_0806</name>
</gene>
<dbReference type="Proteomes" id="UP000292298">
    <property type="component" value="Unassembled WGS sequence"/>
</dbReference>
<reference evidence="2 3" key="1">
    <citation type="submission" date="2019-02" db="EMBL/GenBank/DDBJ databases">
        <title>Genomic Encyclopedia of Type Strains, Phase IV (KMG-IV): sequencing the most valuable type-strain genomes for metagenomic binning, comparative biology and taxonomic classification.</title>
        <authorList>
            <person name="Goeker M."/>
        </authorList>
    </citation>
    <scope>NUCLEOTIDE SEQUENCE [LARGE SCALE GENOMIC DNA]</scope>
    <source>
        <strain evidence="2 3">DSM 21056</strain>
    </source>
</reference>
<dbReference type="HAMAP" id="MF_00676">
    <property type="entry name" value="UPF0260"/>
    <property type="match status" value="1"/>
</dbReference>
<keyword evidence="3" id="KW-1185">Reference proteome</keyword>
<sequence length="158" mass="18268">MWGYDRGMTFDKPPFWQRKRLSELSWSEWEALCDGCGQCCRHKLEDADTGEVFPTRIGCQLLDTHSCQCTDYPDRHASVPDCIQLTVEKVAQYHWLPRTCAYRRLYEGKSLEWWHPLVSGDPETVHRAGISVRGQLVNEKTLGADAALEDYVEETSWI</sequence>
<accession>A0A4Q8D022</accession>